<feature type="transmembrane region" description="Helical" evidence="2">
    <location>
        <begin position="14"/>
        <end position="33"/>
    </location>
</feature>
<feature type="compositionally biased region" description="Gly residues" evidence="1">
    <location>
        <begin position="232"/>
        <end position="280"/>
    </location>
</feature>
<dbReference type="EMBL" id="JZWI01000003">
    <property type="protein sequence ID" value="KLN58324.1"/>
    <property type="molecule type" value="Genomic_DNA"/>
</dbReference>
<keyword evidence="2" id="KW-0472">Membrane</keyword>
<sequence length="280" mass="29577">MDLDFLHLNYRRRIAALVWAQRLVIVAGIAAAFLVPARWWASGLLFIAAFSFAALLSRIEISLRRQFIREARLPPFLVGKLRAAHPGLSRRDAELVLHGLRQFFMAHLRSGRKFVAMPSKVVDTAWHEFILHTQGYQNWCKAAFGGMLHHSPAEVLGKDPKRNDGLRRSWYWACKEESIDPRTPARLPLLFALDVKFGIPGGFDYVPDCKAIDRQSGSGAHCGTSFGESSSDGGGAGDAGGFGGSESSGSGDGGGGGDSSGGDGGGCGGGCGGGGGGGGD</sequence>
<keyword evidence="2" id="KW-0812">Transmembrane</keyword>
<accession>A0A0H2M782</accession>
<proteinExistence type="predicted"/>
<dbReference type="InterPro" id="IPR017008">
    <property type="entry name" value="UCP032817-like"/>
</dbReference>
<evidence type="ECO:0000256" key="1">
    <source>
        <dbReference type="SAM" id="MobiDB-lite"/>
    </source>
</evidence>
<comment type="caution">
    <text evidence="3">The sequence shown here is derived from an EMBL/GenBank/DDBJ whole genome shotgun (WGS) entry which is preliminary data.</text>
</comment>
<dbReference type="PATRIC" id="fig|34073.19.peg.438"/>
<protein>
    <submittedName>
        <fullName evidence="3">Uncharacterized protein</fullName>
    </submittedName>
</protein>
<dbReference type="PIRSF" id="PIRSF032817">
    <property type="entry name" value="UCP032817"/>
    <property type="match status" value="1"/>
</dbReference>
<evidence type="ECO:0000313" key="4">
    <source>
        <dbReference type="Proteomes" id="UP000035170"/>
    </source>
</evidence>
<evidence type="ECO:0000313" key="3">
    <source>
        <dbReference type="EMBL" id="KLN58324.1"/>
    </source>
</evidence>
<dbReference type="AlphaFoldDB" id="A0A0H2M782"/>
<name>A0A0H2M782_VARPD</name>
<gene>
    <name evidence="3" type="ORF">VPARA_04360</name>
</gene>
<reference evidence="3 4" key="1">
    <citation type="submission" date="2015-03" db="EMBL/GenBank/DDBJ databases">
        <title>Genome sequence of Variovorax paradoxus TBEA6.</title>
        <authorList>
            <person name="Poehlein A."/>
            <person name="Schuldes J."/>
            <person name="Wuebbeler J.H."/>
            <person name="Hiessl S."/>
            <person name="Steinbuechel A."/>
            <person name="Daniel R."/>
        </authorList>
    </citation>
    <scope>NUCLEOTIDE SEQUENCE [LARGE SCALE GENOMIC DNA]</scope>
    <source>
        <strain evidence="3 4">TBEA6</strain>
    </source>
</reference>
<organism evidence="3 4">
    <name type="scientific">Variovorax paradoxus</name>
    <dbReference type="NCBI Taxonomy" id="34073"/>
    <lineage>
        <taxon>Bacteria</taxon>
        <taxon>Pseudomonadati</taxon>
        <taxon>Pseudomonadota</taxon>
        <taxon>Betaproteobacteria</taxon>
        <taxon>Burkholderiales</taxon>
        <taxon>Comamonadaceae</taxon>
        <taxon>Variovorax</taxon>
    </lineage>
</organism>
<dbReference type="Proteomes" id="UP000035170">
    <property type="component" value="Unassembled WGS sequence"/>
</dbReference>
<keyword evidence="4" id="KW-1185">Reference proteome</keyword>
<dbReference type="RefSeq" id="WP_047783091.1">
    <property type="nucleotide sequence ID" value="NZ_JZWI01000003.1"/>
</dbReference>
<evidence type="ECO:0000256" key="2">
    <source>
        <dbReference type="SAM" id="Phobius"/>
    </source>
</evidence>
<keyword evidence="2" id="KW-1133">Transmembrane helix</keyword>
<feature type="transmembrane region" description="Helical" evidence="2">
    <location>
        <begin position="39"/>
        <end position="59"/>
    </location>
</feature>
<feature type="region of interest" description="Disordered" evidence="1">
    <location>
        <begin position="220"/>
        <end position="280"/>
    </location>
</feature>